<comment type="caution">
    <text evidence="5">The sequence shown here is derived from an EMBL/GenBank/DDBJ whole genome shotgun (WGS) entry which is preliminary data.</text>
</comment>
<dbReference type="GO" id="GO:0008270">
    <property type="term" value="F:zinc ion binding"/>
    <property type="evidence" value="ECO:0007669"/>
    <property type="project" value="UniProtKB-KW"/>
</dbReference>
<keyword evidence="1" id="KW-0479">Metal-binding</keyword>
<feature type="region of interest" description="Disordered" evidence="2">
    <location>
        <begin position="695"/>
        <end position="723"/>
    </location>
</feature>
<feature type="compositionally biased region" description="Low complexity" evidence="2">
    <location>
        <begin position="647"/>
        <end position="660"/>
    </location>
</feature>
<accession>A0A139GY50</accession>
<feature type="compositionally biased region" description="Low complexity" evidence="2">
    <location>
        <begin position="1010"/>
        <end position="1021"/>
    </location>
</feature>
<feature type="compositionally biased region" description="Polar residues" evidence="2">
    <location>
        <begin position="1704"/>
        <end position="1715"/>
    </location>
</feature>
<feature type="compositionally biased region" description="Basic and acidic residues" evidence="2">
    <location>
        <begin position="895"/>
        <end position="928"/>
    </location>
</feature>
<keyword evidence="1" id="KW-0863">Zinc-finger</keyword>
<feature type="compositionally biased region" description="Polar residues" evidence="2">
    <location>
        <begin position="542"/>
        <end position="559"/>
    </location>
</feature>
<feature type="region of interest" description="Disordered" evidence="2">
    <location>
        <begin position="251"/>
        <end position="676"/>
    </location>
</feature>
<feature type="region of interest" description="Disordered" evidence="2">
    <location>
        <begin position="1213"/>
        <end position="1566"/>
    </location>
</feature>
<feature type="region of interest" description="Disordered" evidence="2">
    <location>
        <begin position="1002"/>
        <end position="1021"/>
    </location>
</feature>
<feature type="compositionally biased region" description="Low complexity" evidence="2">
    <location>
        <begin position="1770"/>
        <end position="1779"/>
    </location>
</feature>
<feature type="domain" description="C3H1-type" evidence="4">
    <location>
        <begin position="1048"/>
        <end position="1075"/>
    </location>
</feature>
<keyword evidence="3" id="KW-0812">Transmembrane</keyword>
<keyword evidence="1" id="KW-0862">Zinc</keyword>
<feature type="compositionally biased region" description="Polar residues" evidence="2">
    <location>
        <begin position="1289"/>
        <end position="1317"/>
    </location>
</feature>
<feature type="compositionally biased region" description="Basic and acidic residues" evidence="2">
    <location>
        <begin position="470"/>
        <end position="487"/>
    </location>
</feature>
<proteinExistence type="predicted"/>
<name>A0A139GY50_9PEZI</name>
<feature type="compositionally biased region" description="Low complexity" evidence="2">
    <location>
        <begin position="341"/>
        <end position="352"/>
    </location>
</feature>
<gene>
    <name evidence="5" type="ORF">AC578_2881</name>
</gene>
<feature type="compositionally biased region" description="Low complexity" evidence="2">
    <location>
        <begin position="163"/>
        <end position="172"/>
    </location>
</feature>
<organism evidence="5 6">
    <name type="scientific">Pseudocercospora eumusae</name>
    <dbReference type="NCBI Taxonomy" id="321146"/>
    <lineage>
        <taxon>Eukaryota</taxon>
        <taxon>Fungi</taxon>
        <taxon>Dikarya</taxon>
        <taxon>Ascomycota</taxon>
        <taxon>Pezizomycotina</taxon>
        <taxon>Dothideomycetes</taxon>
        <taxon>Dothideomycetidae</taxon>
        <taxon>Mycosphaerellales</taxon>
        <taxon>Mycosphaerellaceae</taxon>
        <taxon>Pseudocercospora</taxon>
    </lineage>
</organism>
<dbReference type="Proteomes" id="UP000070133">
    <property type="component" value="Unassembled WGS sequence"/>
</dbReference>
<dbReference type="Gene3D" id="3.30.1370.210">
    <property type="match status" value="1"/>
</dbReference>
<keyword evidence="6" id="KW-1185">Reference proteome</keyword>
<keyword evidence="3" id="KW-1133">Transmembrane helix</keyword>
<dbReference type="SMART" id="SM00356">
    <property type="entry name" value="ZnF_C3H1"/>
    <property type="match status" value="2"/>
</dbReference>
<dbReference type="InterPro" id="IPR000571">
    <property type="entry name" value="Znf_CCCH"/>
</dbReference>
<feature type="compositionally biased region" description="Polar residues" evidence="2">
    <location>
        <begin position="418"/>
        <end position="431"/>
    </location>
</feature>
<reference evidence="5 6" key="1">
    <citation type="submission" date="2015-07" db="EMBL/GenBank/DDBJ databases">
        <title>Comparative genomics of the Sigatoka disease complex on banana suggests a link between parallel evolutionary changes in Pseudocercospora fijiensis and Pseudocercospora eumusae and increased virulence on the banana host.</title>
        <authorList>
            <person name="Chang T.-C."/>
            <person name="Salvucci A."/>
            <person name="Crous P.W."/>
            <person name="Stergiopoulos I."/>
        </authorList>
    </citation>
    <scope>NUCLEOTIDE SEQUENCE [LARGE SCALE GENOMIC DNA]</scope>
    <source>
        <strain evidence="5 6">CBS 114824</strain>
    </source>
</reference>
<feature type="compositionally biased region" description="Polar residues" evidence="2">
    <location>
        <begin position="1138"/>
        <end position="1152"/>
    </location>
</feature>
<feature type="compositionally biased region" description="Polar residues" evidence="2">
    <location>
        <begin position="1407"/>
        <end position="1419"/>
    </location>
</feature>
<dbReference type="Pfam" id="PF00642">
    <property type="entry name" value="zf-CCCH"/>
    <property type="match status" value="1"/>
</dbReference>
<feature type="compositionally biased region" description="Basic and acidic residues" evidence="2">
    <location>
        <begin position="1448"/>
        <end position="1461"/>
    </location>
</feature>
<feature type="region of interest" description="Disordered" evidence="2">
    <location>
        <begin position="1130"/>
        <end position="1197"/>
    </location>
</feature>
<keyword evidence="3" id="KW-0472">Membrane</keyword>
<evidence type="ECO:0000256" key="2">
    <source>
        <dbReference type="SAM" id="MobiDB-lite"/>
    </source>
</evidence>
<feature type="compositionally biased region" description="Basic residues" evidence="2">
    <location>
        <begin position="195"/>
        <end position="205"/>
    </location>
</feature>
<feature type="compositionally biased region" description="Polar residues" evidence="2">
    <location>
        <begin position="1368"/>
        <end position="1398"/>
    </location>
</feature>
<protein>
    <recommendedName>
        <fullName evidence="4">C3H1-type domain-containing protein</fullName>
    </recommendedName>
</protein>
<feature type="compositionally biased region" description="Polar residues" evidence="2">
    <location>
        <begin position="1528"/>
        <end position="1539"/>
    </location>
</feature>
<dbReference type="PROSITE" id="PS50103">
    <property type="entry name" value="ZF_C3H1"/>
    <property type="match status" value="2"/>
</dbReference>
<feature type="compositionally biased region" description="Polar residues" evidence="2">
    <location>
        <begin position="609"/>
        <end position="628"/>
    </location>
</feature>
<feature type="compositionally biased region" description="Low complexity" evidence="2">
    <location>
        <begin position="1686"/>
        <end position="1702"/>
    </location>
</feature>
<feature type="compositionally biased region" description="Polar residues" evidence="2">
    <location>
        <begin position="1557"/>
        <end position="1566"/>
    </location>
</feature>
<feature type="compositionally biased region" description="Polar residues" evidence="2">
    <location>
        <begin position="1471"/>
        <end position="1493"/>
    </location>
</feature>
<dbReference type="EMBL" id="LFZN01000232">
    <property type="protein sequence ID" value="KXS95135.1"/>
    <property type="molecule type" value="Genomic_DNA"/>
</dbReference>
<feature type="transmembrane region" description="Helical" evidence="3">
    <location>
        <begin position="90"/>
        <end position="111"/>
    </location>
</feature>
<feature type="region of interest" description="Disordered" evidence="2">
    <location>
        <begin position="1629"/>
        <end position="1654"/>
    </location>
</feature>
<feature type="compositionally biased region" description="Pro residues" evidence="2">
    <location>
        <begin position="1540"/>
        <end position="1549"/>
    </location>
</feature>
<feature type="compositionally biased region" description="Acidic residues" evidence="2">
    <location>
        <begin position="527"/>
        <end position="538"/>
    </location>
</feature>
<feature type="domain" description="C3H1-type" evidence="4">
    <location>
        <begin position="1081"/>
        <end position="1108"/>
    </location>
</feature>
<sequence>MDVVGIGLFFGASIIVGTIRDGYFDWLLPAREQPAVDPPVVTVVHHTVTVTRRIVRTTPSSVTVSESIPTYITRAADPYHKIWSLSWTDLLQCFGPFFMVLLFVLLMFWWLGHDDTAHTAPVEGADSPSPPSSPNPSGANSSKDTKHENPDLSGQTALRESSNESSSSTKSTRVGTGFFRRPESAQASQRGLYRSGRRPIRQARRIPRETAAAGQGVSAGPAVGQSTSGSGTGIALRDAITFGRASRFTAEASDDVQDIGAESNNGGASRSGDSEVPDLFRSNTLEPPSNAAPDPLPPYVPPRRPDPNDFNRPQIVDPDVPRIIITGNGAQPGHLSGQAFSSAPPSSRPSLSDRNPAHQHTHSTANSADPTTPAVDAAHPHPISPHRSILTPLSNSTQQALPHSEGVGSTLCPISEGASVQDSHRQVSNSLPAAAPEDDSDLIEFPGSEPEQEDNLPGDSIAGFNAIQQHNREAGHPGDDVFRDDRAPGLVDAASDGTFELSDGFGGAPQGATRPESRECSEAESSIAEDNEDFDSEDVLGNCSSSQVLGHGDWTNSPERSPDQIEDLSITVPNEQQIADDEDPDHAVGSASEEALGREDGSESEQSTDHATQSQRTVPSRSPSQTTGPGLATPVISPTRATNIGAPSSQPTSPVTPQRSIASDEHDELYSLTPERAERLKKRGLEISRSLAETLSGFAGSAGASDLNATEEEKTNDQEQGARAAILPANSSEPAVIGPSVAEQVVPTETRPQPLYVDFMGQTGTLRTSATSSEAPPSSLPADVWSSQPFPAARPASAFMNNTDREQETYPLRSRLVAQAQISMQGHTPPRVEDFSSPSTLALQDSFSAYAHGHRENQHVLTLPHPAREEVFEPELPSVRDVDNNPHFWAPGERSQARRLRELPSRDTRRLPIHESALDHSTPPRDETTAIQDFGTPSSPEDGLVRPLSTALADPFTEASSEPSAPREARDSIAFSVPPLGNRAGNDETGAENGQNVLAQEVSSHQQGLATSRPAAAEPTTPAARTLAGISVTPNTASSASTQIITTPHSGKDCQNWVRGNYCADYQCRFAHDERKLNRDRNGNVICSYFMQSRCSRGNTCRYSHDMDNRNGNTTQQPTSTAPVVPTQALQAPHTAAGSRNPNDNGDQSAAAQNIAPHLQTASAHPEQATASNNNGSGITVPRNPETATSRVQRDPEELTVQRLMANMASGASHSMWADGDTGEPHDAPVVNHETQVRPSKGPPRQVDQPQQSAETDGSANNQPNVRPPEDSNINQDANAPKGKEKQTDASLNNDSSISTATSMPGQESIWSDTNYIALSRPKGRKKQQQQQQKKNITSETSTTVPAAAPSVLPQASTLPPAQPQAVAGNQSSARTQAPTAAQASANLPASEQDQVPESSRVPGNTRAPTHPQSSSNEIAASIPHVNDIDPPEMGPSETPNSSWIPEDSSHPDSAEVDYRRVNTALVPDYTESNSAQSVVQSLGQKPQASKIQDSVKDPMPFRWADEFDDSETFTPGTEIKQAEQAPHHQTPTSAQDTPGNPPRQPAPTKPEEKSQAICSVQTPSEAEQKLMNQIGRLEKKNSNDQAIMLQCLSSGNVSKAKQLKEQDIPYNEAGLLQLRANLERINPGNPLLQQNGAQDVGTHAADVQDDKPTQASTDFVRATDAPDDDALQSAPPQPVATKNTAEQQSENAAAQASNVVEDQLSTGGISSSMWANLPDVDLSKRARRKKVASTNDAGPSNKNSKGDGNNKSKGNGNGKPKGSGDNDSKGSGTNSSNGNGNGNGKKK</sequence>
<feature type="compositionally biased region" description="Polar residues" evidence="2">
    <location>
        <begin position="1169"/>
        <end position="1178"/>
    </location>
</feature>
<evidence type="ECO:0000313" key="5">
    <source>
        <dbReference type="EMBL" id="KXS95135.1"/>
    </source>
</evidence>
<feature type="region of interest" description="Disordered" evidence="2">
    <location>
        <begin position="1666"/>
        <end position="1788"/>
    </location>
</feature>
<feature type="compositionally biased region" description="Polar residues" evidence="2">
    <location>
        <begin position="1336"/>
        <end position="1345"/>
    </location>
</feature>
<evidence type="ECO:0000313" key="6">
    <source>
        <dbReference type="Proteomes" id="UP000070133"/>
    </source>
</evidence>
<evidence type="ECO:0000256" key="3">
    <source>
        <dbReference type="SAM" id="Phobius"/>
    </source>
</evidence>
<feature type="compositionally biased region" description="Polar residues" evidence="2">
    <location>
        <begin position="391"/>
        <end position="401"/>
    </location>
</feature>
<evidence type="ECO:0000259" key="4">
    <source>
        <dbReference type="PROSITE" id="PS50103"/>
    </source>
</evidence>
<feature type="compositionally biased region" description="Polar residues" evidence="2">
    <location>
        <begin position="929"/>
        <end position="939"/>
    </location>
</feature>
<feature type="zinc finger region" description="C3H1-type" evidence="1">
    <location>
        <begin position="1081"/>
        <end position="1108"/>
    </location>
</feature>
<feature type="compositionally biased region" description="Polar residues" evidence="2">
    <location>
        <begin position="1248"/>
        <end position="1265"/>
    </location>
</feature>
<feature type="region of interest" description="Disordered" evidence="2">
    <location>
        <begin position="121"/>
        <end position="233"/>
    </location>
</feature>
<dbReference type="OrthoDB" id="410307at2759"/>
<feature type="region of interest" description="Disordered" evidence="2">
    <location>
        <begin position="883"/>
        <end position="946"/>
    </location>
</feature>
<feature type="zinc finger region" description="C3H1-type" evidence="1">
    <location>
        <begin position="1048"/>
        <end position="1075"/>
    </location>
</feature>
<evidence type="ECO:0000256" key="1">
    <source>
        <dbReference type="PROSITE-ProRule" id="PRU00723"/>
    </source>
</evidence>